<reference evidence="1 2" key="1">
    <citation type="submission" date="2014-10" db="EMBL/GenBank/DDBJ databases">
        <title>Draft genome of the hookworm Ancylostoma caninum.</title>
        <authorList>
            <person name="Mitreva M."/>
        </authorList>
    </citation>
    <scope>NUCLEOTIDE SEQUENCE [LARGE SCALE GENOMIC DNA]</scope>
    <source>
        <strain evidence="1 2">Baltimore</strain>
    </source>
</reference>
<evidence type="ECO:0000313" key="2">
    <source>
        <dbReference type="Proteomes" id="UP000252519"/>
    </source>
</evidence>
<dbReference type="AlphaFoldDB" id="A0A368F9Y8"/>
<protein>
    <submittedName>
        <fullName evidence="1">Uncharacterized protein</fullName>
    </submittedName>
</protein>
<name>A0A368F9Y8_ANCCA</name>
<accession>A0A368F9Y8</accession>
<keyword evidence="2" id="KW-1185">Reference proteome</keyword>
<comment type="caution">
    <text evidence="1">The sequence shown here is derived from an EMBL/GenBank/DDBJ whole genome shotgun (WGS) entry which is preliminary data.</text>
</comment>
<dbReference type="OrthoDB" id="47330at2759"/>
<sequence length="93" mass="10894">MDVDGARELTRLPEYDPFCPIHGSRRRFARRHLVTMQHLMTSVDQEDTPENAGYLYNQDLVAKIIRKKKREMLSGNEKIKVHKVMHKIKVSCS</sequence>
<dbReference type="STRING" id="29170.A0A368F9Y8"/>
<gene>
    <name evidence="1" type="ORF">ANCCAN_26580</name>
</gene>
<evidence type="ECO:0000313" key="1">
    <source>
        <dbReference type="EMBL" id="RCN27685.1"/>
    </source>
</evidence>
<dbReference type="EMBL" id="JOJR01003684">
    <property type="protein sequence ID" value="RCN27685.1"/>
    <property type="molecule type" value="Genomic_DNA"/>
</dbReference>
<organism evidence="1 2">
    <name type="scientific">Ancylostoma caninum</name>
    <name type="common">Dog hookworm</name>
    <dbReference type="NCBI Taxonomy" id="29170"/>
    <lineage>
        <taxon>Eukaryota</taxon>
        <taxon>Metazoa</taxon>
        <taxon>Ecdysozoa</taxon>
        <taxon>Nematoda</taxon>
        <taxon>Chromadorea</taxon>
        <taxon>Rhabditida</taxon>
        <taxon>Rhabditina</taxon>
        <taxon>Rhabditomorpha</taxon>
        <taxon>Strongyloidea</taxon>
        <taxon>Ancylostomatidae</taxon>
        <taxon>Ancylostomatinae</taxon>
        <taxon>Ancylostoma</taxon>
    </lineage>
</organism>
<proteinExistence type="predicted"/>
<dbReference type="Proteomes" id="UP000252519">
    <property type="component" value="Unassembled WGS sequence"/>
</dbReference>